<dbReference type="InterPro" id="IPR036093">
    <property type="entry name" value="NAC_dom_sf"/>
</dbReference>
<keyword evidence="1" id="KW-0805">Transcription regulation</keyword>
<organism evidence="5 6">
    <name type="scientific">Adiantum capillus-veneris</name>
    <name type="common">Maidenhair fern</name>
    <dbReference type="NCBI Taxonomy" id="13818"/>
    <lineage>
        <taxon>Eukaryota</taxon>
        <taxon>Viridiplantae</taxon>
        <taxon>Streptophyta</taxon>
        <taxon>Embryophyta</taxon>
        <taxon>Tracheophyta</taxon>
        <taxon>Polypodiopsida</taxon>
        <taxon>Polypodiidae</taxon>
        <taxon>Polypodiales</taxon>
        <taxon>Pteridineae</taxon>
        <taxon>Pteridaceae</taxon>
        <taxon>Vittarioideae</taxon>
        <taxon>Adiantum</taxon>
    </lineage>
</organism>
<dbReference type="PANTHER" id="PTHR31079">
    <property type="entry name" value="NAC DOMAIN-CONTAINING PROTEIN 73"/>
    <property type="match status" value="1"/>
</dbReference>
<dbReference type="Proteomes" id="UP000886520">
    <property type="component" value="Chromosome 5"/>
</dbReference>
<dbReference type="SUPFAM" id="SSF101941">
    <property type="entry name" value="NAC domain"/>
    <property type="match status" value="1"/>
</dbReference>
<evidence type="ECO:0000313" key="6">
    <source>
        <dbReference type="Proteomes" id="UP000886520"/>
    </source>
</evidence>
<dbReference type="FunFam" id="2.170.150.80:FF:000009">
    <property type="entry name" value="NAC domain-containing protein 8"/>
    <property type="match status" value="1"/>
</dbReference>
<dbReference type="InterPro" id="IPR044799">
    <property type="entry name" value="SOG1-like"/>
</dbReference>
<dbReference type="PANTHER" id="PTHR31079:SF20">
    <property type="entry name" value="NAC DOMAIN-CONTAINING PROTEIN 10"/>
    <property type="match status" value="1"/>
</dbReference>
<dbReference type="GO" id="GO:0003700">
    <property type="term" value="F:DNA-binding transcription factor activity"/>
    <property type="evidence" value="ECO:0007669"/>
    <property type="project" value="InterPro"/>
</dbReference>
<evidence type="ECO:0000256" key="1">
    <source>
        <dbReference type="ARBA" id="ARBA00023015"/>
    </source>
</evidence>
<comment type="caution">
    <text evidence="5">The sequence shown here is derived from an EMBL/GenBank/DDBJ whole genome shotgun (WGS) entry which is preliminary data.</text>
</comment>
<sequence length="482" mass="53739">MRGHFDYLNDTCLQVLSRDRSSSVAFDSPCTREREREGGQMDSWLVNGRTFARKIKNPTYPAEYQVQCPSCGHDIDKREVIPEWPGLPAGVKFDPTDKEILEHLAAQVGTDASQPHPFINEFIPTLPADDGICCTHPERLPGIRRDGTSTHFFHRPTRAYTTGTRKRRKVHSRVDEGEIRWHKTGKTRAVLENKKQLGCKKIMVLYVSSGKKMKPEKTNWVMHQYHLGVDEEEREGELVVSKVFYQIQPRQAVATGNDNNEEVEQVALELIEEQSNASSGVTSVSLTPAPCNKGLLKALSEDVNRLNASIAQKQVIAAFADPVEEKPGLSEINLEMEQPQVMCQDRQIDGAECRASADAPQSELLREDNLPNLGSQPFSGSLDADLLKLLCNENLKALSQGDGTSDWKSIVTEACSKLVESQDAPSLDKIVLGTPPSDFLEYLFNSQGSTADWAEKLKLWSDSQKTEDFSLTDFLQGSQPLP</sequence>
<dbReference type="PROSITE" id="PS51005">
    <property type="entry name" value="NAC"/>
    <property type="match status" value="1"/>
</dbReference>
<name>A0A9D4ZNA5_ADICA</name>
<protein>
    <recommendedName>
        <fullName evidence="4">NAC domain-containing protein</fullName>
    </recommendedName>
</protein>
<evidence type="ECO:0000256" key="3">
    <source>
        <dbReference type="ARBA" id="ARBA00023242"/>
    </source>
</evidence>
<keyword evidence="3" id="KW-0539">Nucleus</keyword>
<dbReference type="Pfam" id="PF02365">
    <property type="entry name" value="NAM"/>
    <property type="match status" value="1"/>
</dbReference>
<evidence type="ECO:0000313" key="5">
    <source>
        <dbReference type="EMBL" id="KAI5080017.1"/>
    </source>
</evidence>
<proteinExistence type="predicted"/>
<dbReference type="OrthoDB" id="1882130at2759"/>
<dbReference type="GO" id="GO:0000976">
    <property type="term" value="F:transcription cis-regulatory region binding"/>
    <property type="evidence" value="ECO:0007669"/>
    <property type="project" value="TreeGrafter"/>
</dbReference>
<reference evidence="5 6" key="1">
    <citation type="submission" date="2021-01" db="EMBL/GenBank/DDBJ databases">
        <title>Adiantum capillus-veneris genome.</title>
        <authorList>
            <person name="Fang Y."/>
            <person name="Liao Q."/>
        </authorList>
    </citation>
    <scope>NUCLEOTIDE SEQUENCE [LARGE SCALE GENOMIC DNA]</scope>
    <source>
        <strain evidence="5">H3</strain>
        <tissue evidence="5">Leaf</tissue>
    </source>
</reference>
<dbReference type="GO" id="GO:0005634">
    <property type="term" value="C:nucleus"/>
    <property type="evidence" value="ECO:0007669"/>
    <property type="project" value="TreeGrafter"/>
</dbReference>
<feature type="domain" description="NAC" evidence="4">
    <location>
        <begin position="87"/>
        <end position="246"/>
    </location>
</feature>
<keyword evidence="2" id="KW-0804">Transcription</keyword>
<dbReference type="Gene3D" id="2.170.150.80">
    <property type="entry name" value="NAC domain"/>
    <property type="match status" value="1"/>
</dbReference>
<accession>A0A9D4ZNA5</accession>
<dbReference type="AlphaFoldDB" id="A0A9D4ZNA5"/>
<dbReference type="EMBL" id="JABFUD020000005">
    <property type="protein sequence ID" value="KAI5080017.1"/>
    <property type="molecule type" value="Genomic_DNA"/>
</dbReference>
<keyword evidence="6" id="KW-1185">Reference proteome</keyword>
<evidence type="ECO:0000256" key="2">
    <source>
        <dbReference type="ARBA" id="ARBA00023163"/>
    </source>
</evidence>
<evidence type="ECO:0000259" key="4">
    <source>
        <dbReference type="PROSITE" id="PS51005"/>
    </source>
</evidence>
<dbReference type="InterPro" id="IPR003441">
    <property type="entry name" value="NAC-dom"/>
</dbReference>
<gene>
    <name evidence="5" type="ORF">GOP47_0005496</name>
</gene>